<feature type="binding site" evidence="7">
    <location>
        <begin position="26"/>
        <end position="31"/>
    </location>
    <ligand>
        <name>ATP</name>
        <dbReference type="ChEBI" id="CHEBI:30616"/>
    </ligand>
</feature>
<dbReference type="InterPro" id="IPR003836">
    <property type="entry name" value="Glucokinase"/>
</dbReference>
<evidence type="ECO:0000256" key="4">
    <source>
        <dbReference type="ARBA" id="ARBA00022777"/>
    </source>
</evidence>
<comment type="catalytic activity">
    <reaction evidence="7">
        <text>D-glucose + ATP = D-glucose 6-phosphate + ADP + H(+)</text>
        <dbReference type="Rhea" id="RHEA:17825"/>
        <dbReference type="ChEBI" id="CHEBI:4167"/>
        <dbReference type="ChEBI" id="CHEBI:15378"/>
        <dbReference type="ChEBI" id="CHEBI:30616"/>
        <dbReference type="ChEBI" id="CHEBI:61548"/>
        <dbReference type="ChEBI" id="CHEBI:456216"/>
        <dbReference type="EC" id="2.7.1.2"/>
    </reaction>
</comment>
<gene>
    <name evidence="7" type="primary">glk</name>
    <name evidence="9" type="ORF">FZ942_01670</name>
</gene>
<dbReference type="SUPFAM" id="SSF53067">
    <property type="entry name" value="Actin-like ATPase domain"/>
    <property type="match status" value="1"/>
</dbReference>
<dbReference type="FunFam" id="3.40.367.20:FF:000002">
    <property type="entry name" value="Glucokinase"/>
    <property type="match status" value="1"/>
</dbReference>
<comment type="caution">
    <text evidence="9">The sequence shown here is derived from an EMBL/GenBank/DDBJ whole genome shotgun (WGS) entry which is preliminary data.</text>
</comment>
<organism evidence="9 10">
    <name type="scientific">Azospirillum lipoferum</name>
    <dbReference type="NCBI Taxonomy" id="193"/>
    <lineage>
        <taxon>Bacteria</taxon>
        <taxon>Pseudomonadati</taxon>
        <taxon>Pseudomonadota</taxon>
        <taxon>Alphaproteobacteria</taxon>
        <taxon>Rhodospirillales</taxon>
        <taxon>Azospirillaceae</taxon>
        <taxon>Azospirillum</taxon>
    </lineage>
</organism>
<evidence type="ECO:0000313" key="9">
    <source>
        <dbReference type="EMBL" id="KAA0597828.1"/>
    </source>
</evidence>
<comment type="similarity">
    <text evidence="7 8">Belongs to the bacterial glucokinase family.</text>
</comment>
<dbReference type="OrthoDB" id="9800595at2"/>
<keyword evidence="5 7" id="KW-0067">ATP-binding</keyword>
<dbReference type="GO" id="GO:0004340">
    <property type="term" value="F:glucokinase activity"/>
    <property type="evidence" value="ECO:0007669"/>
    <property type="project" value="UniProtKB-UniRule"/>
</dbReference>
<keyword evidence="3 7" id="KW-0547">Nucleotide-binding</keyword>
<protein>
    <recommendedName>
        <fullName evidence="7">Glucokinase</fullName>
        <ecNumber evidence="7">2.7.1.2</ecNumber>
    </recommendedName>
    <alternativeName>
        <fullName evidence="7">Glucose kinase</fullName>
    </alternativeName>
</protein>
<dbReference type="Gene3D" id="3.40.367.20">
    <property type="match status" value="1"/>
</dbReference>
<dbReference type="NCBIfam" id="NF001416">
    <property type="entry name" value="PRK00292.1-3"/>
    <property type="match status" value="1"/>
</dbReference>
<dbReference type="InterPro" id="IPR043129">
    <property type="entry name" value="ATPase_NBD"/>
</dbReference>
<evidence type="ECO:0000256" key="1">
    <source>
        <dbReference type="ARBA" id="ARBA00022490"/>
    </source>
</evidence>
<evidence type="ECO:0000256" key="7">
    <source>
        <dbReference type="HAMAP-Rule" id="MF_00524"/>
    </source>
</evidence>
<dbReference type="GO" id="GO:0005536">
    <property type="term" value="F:D-glucose binding"/>
    <property type="evidence" value="ECO:0007669"/>
    <property type="project" value="InterPro"/>
</dbReference>
<sequence>MAADLSPAIPGTAGNAAPIAAPILVADIGGTNARFGLIDGRIVRDTRVLRCADYASIEDAATAYLAAVGLAAVGTPGRPRRGAFAVAGPVTGDHIAMTNLVWQFSVNRVRDALGLDGLVVINDFTAVALSVPRLADEDRRQIGEGAPQAGAVVGVLGPGSGLGVSGLVPGANNRWTALSGEGGHVTMAPISDRESAVLGQLRKSFEHVSAERVLSGPGLVNLYSALTILDGREPAALTPAQVADNALAGSEPHCVEAVEMFCAMLGTVAGNLALTLGARGGVYIAGGIVPKLGTLFTHSRFRKRFMEKGRMRDFLAPIPTYVITHDLPAFLGLAEAAGAE</sequence>
<dbReference type="EC" id="2.7.1.2" evidence="7"/>
<reference evidence="9 10" key="1">
    <citation type="submission" date="2019-08" db="EMBL/GenBank/DDBJ databases">
        <authorList>
            <person name="Grouzdev D."/>
            <person name="Tikhonova E."/>
            <person name="Kravchenko I."/>
        </authorList>
    </citation>
    <scope>NUCLEOTIDE SEQUENCE [LARGE SCALE GENOMIC DNA]</scope>
    <source>
        <strain evidence="9 10">59b</strain>
    </source>
</reference>
<keyword evidence="6 7" id="KW-0324">Glycolysis</keyword>
<evidence type="ECO:0000256" key="2">
    <source>
        <dbReference type="ARBA" id="ARBA00022679"/>
    </source>
</evidence>
<proteinExistence type="inferred from homology"/>
<evidence type="ECO:0000313" key="10">
    <source>
        <dbReference type="Proteomes" id="UP000324927"/>
    </source>
</evidence>
<dbReference type="NCBIfam" id="TIGR00749">
    <property type="entry name" value="glk"/>
    <property type="match status" value="1"/>
</dbReference>
<dbReference type="GO" id="GO:0006096">
    <property type="term" value="P:glycolytic process"/>
    <property type="evidence" value="ECO:0007669"/>
    <property type="project" value="UniProtKB-UniRule"/>
</dbReference>
<dbReference type="EMBL" id="VTTN01000001">
    <property type="protein sequence ID" value="KAA0597828.1"/>
    <property type="molecule type" value="Genomic_DNA"/>
</dbReference>
<keyword evidence="1 7" id="KW-0963">Cytoplasm</keyword>
<keyword evidence="4 7" id="KW-0418">Kinase</keyword>
<evidence type="ECO:0000256" key="3">
    <source>
        <dbReference type="ARBA" id="ARBA00022741"/>
    </source>
</evidence>
<dbReference type="AlphaFoldDB" id="A0A5A9GTP5"/>
<name>A0A5A9GTP5_AZOLI</name>
<dbReference type="CDD" id="cd24008">
    <property type="entry name" value="ASKHA_NBD_GLK"/>
    <property type="match status" value="1"/>
</dbReference>
<dbReference type="HAMAP" id="MF_00524">
    <property type="entry name" value="Glucokinase"/>
    <property type="match status" value="1"/>
</dbReference>
<evidence type="ECO:0000256" key="6">
    <source>
        <dbReference type="ARBA" id="ARBA00023152"/>
    </source>
</evidence>
<dbReference type="RefSeq" id="WP_149229446.1">
    <property type="nucleotide sequence ID" value="NZ_JALJXJ010000003.1"/>
</dbReference>
<dbReference type="GO" id="GO:0005524">
    <property type="term" value="F:ATP binding"/>
    <property type="evidence" value="ECO:0007669"/>
    <property type="project" value="UniProtKB-UniRule"/>
</dbReference>
<evidence type="ECO:0000256" key="5">
    <source>
        <dbReference type="ARBA" id="ARBA00022840"/>
    </source>
</evidence>
<dbReference type="PANTHER" id="PTHR47690:SF1">
    <property type="entry name" value="GLUCOKINASE"/>
    <property type="match status" value="1"/>
</dbReference>
<dbReference type="PANTHER" id="PTHR47690">
    <property type="entry name" value="GLUCOKINASE"/>
    <property type="match status" value="1"/>
</dbReference>
<comment type="subcellular location">
    <subcellularLocation>
        <location evidence="7">Cytoplasm</location>
    </subcellularLocation>
</comment>
<evidence type="ECO:0000256" key="8">
    <source>
        <dbReference type="RuleBase" id="RU004046"/>
    </source>
</evidence>
<keyword evidence="2 7" id="KW-0808">Transferase</keyword>
<keyword evidence="10" id="KW-1185">Reference proteome</keyword>
<dbReference type="GO" id="GO:0005829">
    <property type="term" value="C:cytosol"/>
    <property type="evidence" value="ECO:0007669"/>
    <property type="project" value="TreeGrafter"/>
</dbReference>
<dbReference type="InterPro" id="IPR050201">
    <property type="entry name" value="Bacterial_glucokinase"/>
</dbReference>
<accession>A0A5A9GTP5</accession>
<dbReference type="Gene3D" id="3.30.420.40">
    <property type="match status" value="1"/>
</dbReference>
<dbReference type="Proteomes" id="UP000324927">
    <property type="component" value="Unassembled WGS sequence"/>
</dbReference>
<dbReference type="Pfam" id="PF02685">
    <property type="entry name" value="Glucokinase"/>
    <property type="match status" value="1"/>
</dbReference>